<accession>A0ABV7P0M1</accession>
<proteinExistence type="predicted"/>
<dbReference type="Proteomes" id="UP001595645">
    <property type="component" value="Unassembled WGS sequence"/>
</dbReference>
<keyword evidence="2" id="KW-1185">Reference proteome</keyword>
<reference evidence="2" key="1">
    <citation type="journal article" date="2019" name="Int. J. Syst. Evol. Microbiol.">
        <title>The Global Catalogue of Microorganisms (GCM) 10K type strain sequencing project: providing services to taxonomists for standard genome sequencing and annotation.</title>
        <authorList>
            <consortium name="The Broad Institute Genomics Platform"/>
            <consortium name="The Broad Institute Genome Sequencing Center for Infectious Disease"/>
            <person name="Wu L."/>
            <person name="Ma J."/>
        </authorList>
    </citation>
    <scope>NUCLEOTIDE SEQUENCE [LARGE SCALE GENOMIC DNA]</scope>
    <source>
        <strain evidence="2">CGMCC 4.7676</strain>
    </source>
</reference>
<evidence type="ECO:0000313" key="1">
    <source>
        <dbReference type="EMBL" id="MFC3452585.1"/>
    </source>
</evidence>
<name>A0ABV7P0M1_9PSEU</name>
<organism evidence="1 2">
    <name type="scientific">Amycolatopsis speibonae</name>
    <dbReference type="NCBI Taxonomy" id="1450224"/>
    <lineage>
        <taxon>Bacteria</taxon>
        <taxon>Bacillati</taxon>
        <taxon>Actinomycetota</taxon>
        <taxon>Actinomycetes</taxon>
        <taxon>Pseudonocardiales</taxon>
        <taxon>Pseudonocardiaceae</taxon>
        <taxon>Amycolatopsis</taxon>
    </lineage>
</organism>
<evidence type="ECO:0000313" key="2">
    <source>
        <dbReference type="Proteomes" id="UP001595645"/>
    </source>
</evidence>
<comment type="caution">
    <text evidence="1">The sequence shown here is derived from an EMBL/GenBank/DDBJ whole genome shotgun (WGS) entry which is preliminary data.</text>
</comment>
<gene>
    <name evidence="1" type="ORF">ACFOSH_24365</name>
</gene>
<protein>
    <submittedName>
        <fullName evidence="1">Uncharacterized protein</fullName>
    </submittedName>
</protein>
<sequence length="96" mass="10528">MRTPDVPVNVGPIGAPADIYQMVDQVCRANGQSPLARQSSYAVALVDRLREEISLVSRDPAGLTRDWTEISRDQAAISRDWTEDTPAAGFRRVSSV</sequence>
<dbReference type="RefSeq" id="WP_378241361.1">
    <property type="nucleotide sequence ID" value="NZ_JBHRWK010000038.1"/>
</dbReference>
<dbReference type="EMBL" id="JBHRWK010000038">
    <property type="protein sequence ID" value="MFC3452585.1"/>
    <property type="molecule type" value="Genomic_DNA"/>
</dbReference>